<evidence type="ECO:0000313" key="2">
    <source>
        <dbReference type="EMBL" id="MVM34965.1"/>
    </source>
</evidence>
<keyword evidence="3" id="KW-1185">Reference proteome</keyword>
<keyword evidence="1" id="KW-0472">Membrane</keyword>
<sequence length="669" mass="74855">MKRFDFKHMTPLRWVLIGLAVVGLAGLVYWLLLPTAKKIASSPMLNTLNNLVNKVIQVSPDDDYTTVDGTDQGSGNYTANPSWLVGDYGAESGVDYEGNAFVRDSAPTIPFEAKVRPYLHGVDYYFPEQTAKGVTLYKRFPEFALADVKIHSMGPWFSDASANAQFSRGITTITTLPNFRNGGPQDVKSLPANRKNTMLPDDVFWVLSGSLANSLGSADPRYEALMALANNHELIADENAYIELGRFAWQNQRYTNAIDGQFSRYLSLDIEISSPYTNYRLIVGWLYKGFCSAAAEAGFTIRPFTYYGPEQVVIEGLSDRMGGSGDPEYLSEQFDFLANTLDPTIQAIAQFGGVFANDTYLQGIWGNEPLLMRDGNGTPQTDGGGFVLYNELSQTTAYGQTIPLEAGEAQKCLRDLYEQSTRLYLMNHRIAGQYPAQSGMRRSGLEGTKTGSFTRYTNEGVDGITHNDRPVPAWQLELFNALNLFLTQHLWCWGVDFNHEPDALGANHADTWYYGAYGVAESITKAAHRHAAFTNIQASAFKWCWFNLAMVNHMQTDGDGYHQKALCHAKIRNVNGTVWLEVLLAFPASDNRSTLFQVWVQQGSIQSEIFQCELPSGRHYFYDCFLLPSSFSYEQVEGENVYLTYPDTMNVPRYHRGDYRQSVDNVVAP</sequence>
<evidence type="ECO:0000256" key="1">
    <source>
        <dbReference type="SAM" id="Phobius"/>
    </source>
</evidence>
<dbReference type="Proteomes" id="UP000436006">
    <property type="component" value="Unassembled WGS sequence"/>
</dbReference>
<gene>
    <name evidence="2" type="ORF">GO755_33365</name>
</gene>
<dbReference type="RefSeq" id="WP_157589777.1">
    <property type="nucleotide sequence ID" value="NZ_WPIN01000019.1"/>
</dbReference>
<feature type="transmembrane region" description="Helical" evidence="1">
    <location>
        <begin position="12"/>
        <end position="32"/>
    </location>
</feature>
<evidence type="ECO:0000313" key="3">
    <source>
        <dbReference type="Proteomes" id="UP000436006"/>
    </source>
</evidence>
<protein>
    <submittedName>
        <fullName evidence="2">Uncharacterized protein</fullName>
    </submittedName>
</protein>
<dbReference type="AlphaFoldDB" id="A0A7K1SMD6"/>
<organism evidence="2 3">
    <name type="scientific">Spirosoma arboris</name>
    <dbReference type="NCBI Taxonomy" id="2682092"/>
    <lineage>
        <taxon>Bacteria</taxon>
        <taxon>Pseudomonadati</taxon>
        <taxon>Bacteroidota</taxon>
        <taxon>Cytophagia</taxon>
        <taxon>Cytophagales</taxon>
        <taxon>Cytophagaceae</taxon>
        <taxon>Spirosoma</taxon>
    </lineage>
</organism>
<reference evidence="2 3" key="1">
    <citation type="submission" date="2019-12" db="EMBL/GenBank/DDBJ databases">
        <title>Spirosoma sp. HMF4905 genome sequencing and assembly.</title>
        <authorList>
            <person name="Kang H."/>
            <person name="Cha I."/>
            <person name="Kim H."/>
            <person name="Joh K."/>
        </authorList>
    </citation>
    <scope>NUCLEOTIDE SEQUENCE [LARGE SCALE GENOMIC DNA]</scope>
    <source>
        <strain evidence="2 3">HMF4905</strain>
    </source>
</reference>
<comment type="caution">
    <text evidence="2">The sequence shown here is derived from an EMBL/GenBank/DDBJ whole genome shotgun (WGS) entry which is preliminary data.</text>
</comment>
<accession>A0A7K1SMD6</accession>
<proteinExistence type="predicted"/>
<keyword evidence="1" id="KW-0812">Transmembrane</keyword>
<dbReference type="EMBL" id="WPIN01000019">
    <property type="protein sequence ID" value="MVM34965.1"/>
    <property type="molecule type" value="Genomic_DNA"/>
</dbReference>
<name>A0A7K1SMD6_9BACT</name>
<keyword evidence="1" id="KW-1133">Transmembrane helix</keyword>